<reference evidence="10 11" key="1">
    <citation type="submission" date="2021-05" db="EMBL/GenBank/DDBJ databases">
        <title>Genetic and Functional Diversity in Clade A Lucinid endosymbionts from the Bahamas.</title>
        <authorList>
            <person name="Giani N.M."/>
            <person name="Engel A.S."/>
            <person name="Campbell B.J."/>
        </authorList>
    </citation>
    <scope>NUCLEOTIDE SEQUENCE [LARGE SCALE GENOMIC DNA]</scope>
    <source>
        <strain evidence="10">LUC16012Gg_MoonRockCtena</strain>
    </source>
</reference>
<comment type="caution">
    <text evidence="10">The sequence shown here is derived from an EMBL/GenBank/DDBJ whole genome shotgun (WGS) entry which is preliminary data.</text>
</comment>
<evidence type="ECO:0000256" key="8">
    <source>
        <dbReference type="ARBA" id="ARBA00048428"/>
    </source>
</evidence>
<dbReference type="InterPro" id="IPR025714">
    <property type="entry name" value="Methyltranfer_dom"/>
</dbReference>
<name>A0A944QSH4_9GAMM</name>
<dbReference type="Gene3D" id="3.40.50.150">
    <property type="entry name" value="Vaccinia Virus protein VP39"/>
    <property type="match status" value="1"/>
</dbReference>
<gene>
    <name evidence="10" type="ORF">KME65_03650</name>
</gene>
<comment type="similarity">
    <text evidence="3">Belongs to the methyltransferase superfamily. Arsenite methyltransferase family.</text>
</comment>
<dbReference type="InterPro" id="IPR026669">
    <property type="entry name" value="Arsenite_MeTrfase-like"/>
</dbReference>
<evidence type="ECO:0000313" key="10">
    <source>
        <dbReference type="EMBL" id="MBT2988037.1"/>
    </source>
</evidence>
<dbReference type="CDD" id="cd02440">
    <property type="entry name" value="AdoMet_MTases"/>
    <property type="match status" value="1"/>
</dbReference>
<evidence type="ECO:0000256" key="3">
    <source>
        <dbReference type="ARBA" id="ARBA00034487"/>
    </source>
</evidence>
<dbReference type="GO" id="GO:0032259">
    <property type="term" value="P:methylation"/>
    <property type="evidence" value="ECO:0007669"/>
    <property type="project" value="UniProtKB-KW"/>
</dbReference>
<evidence type="ECO:0000259" key="9">
    <source>
        <dbReference type="Pfam" id="PF13847"/>
    </source>
</evidence>
<dbReference type="PANTHER" id="PTHR43675:SF8">
    <property type="entry name" value="ARSENITE METHYLTRANSFERASE"/>
    <property type="match status" value="1"/>
</dbReference>
<evidence type="ECO:0000256" key="2">
    <source>
        <dbReference type="ARBA" id="ARBA00022691"/>
    </source>
</evidence>
<dbReference type="NCBIfam" id="NF008823">
    <property type="entry name" value="PRK11873.1"/>
    <property type="match status" value="1"/>
</dbReference>
<dbReference type="GO" id="GO:0030791">
    <property type="term" value="F:arsenite methyltransferase activity"/>
    <property type="evidence" value="ECO:0007669"/>
    <property type="project" value="UniProtKB-EC"/>
</dbReference>
<sequence>MSDKSNQPIAEVSLQDLQDSHRQEVRRAYAEVAVTDNQNGCCGVESSCCGVSDDAAINTLISTRLGYSAEELANLPSGADMGLGCGNPKAIAALQLGEVVVDLGSGGGVDCFLAAAEVGDSGRVIGVDMTPDMLSKARNNALRGNYTNVEFRLGEIEALPIADGSADVIISNCVINLSPDKARVFREAFRVLKGGGRLAISDVVATVELPPEMRNDPQLVSGCMGNASMIEELEQFMTDAGFNEIRIEPKDESRAFIRDWAPGRGVEDYVVSATIEATKPGAEEF</sequence>
<evidence type="ECO:0000256" key="7">
    <source>
        <dbReference type="ARBA" id="ARBA00047943"/>
    </source>
</evidence>
<protein>
    <recommendedName>
        <fullName evidence="5">Arsenite methyltransferase</fullName>
        <ecNumber evidence="4">2.1.1.137</ecNumber>
    </recommendedName>
</protein>
<proteinExistence type="inferred from homology"/>
<dbReference type="EMBL" id="JAHHGM010000002">
    <property type="protein sequence ID" value="MBT2988037.1"/>
    <property type="molecule type" value="Genomic_DNA"/>
</dbReference>
<dbReference type="Pfam" id="PF13847">
    <property type="entry name" value="Methyltransf_31"/>
    <property type="match status" value="1"/>
</dbReference>
<evidence type="ECO:0000256" key="4">
    <source>
        <dbReference type="ARBA" id="ARBA00034521"/>
    </source>
</evidence>
<comment type="catalytic activity">
    <reaction evidence="7">
        <text>arsenic triglutathione + 2 [thioredoxin]-dithiol + 2 S-adenosyl-L-methionine + H2O = dimethylarsinous acid + 2 [thioredoxin]-disulfide + 3 glutathione + 2 S-adenosyl-L-homocysteine + 2 H(+)</text>
        <dbReference type="Rhea" id="RHEA:69464"/>
        <dbReference type="Rhea" id="RHEA-COMP:10698"/>
        <dbReference type="Rhea" id="RHEA-COMP:10700"/>
        <dbReference type="ChEBI" id="CHEBI:15377"/>
        <dbReference type="ChEBI" id="CHEBI:15378"/>
        <dbReference type="ChEBI" id="CHEBI:23808"/>
        <dbReference type="ChEBI" id="CHEBI:29950"/>
        <dbReference type="ChEBI" id="CHEBI:50058"/>
        <dbReference type="ChEBI" id="CHEBI:57856"/>
        <dbReference type="ChEBI" id="CHEBI:57925"/>
        <dbReference type="ChEBI" id="CHEBI:59789"/>
        <dbReference type="ChEBI" id="CHEBI:183640"/>
        <dbReference type="EC" id="2.1.1.137"/>
    </reaction>
</comment>
<comment type="catalytic activity">
    <reaction evidence="8">
        <text>arsenic triglutathione + 3 [thioredoxin]-dithiol + 3 S-adenosyl-L-methionine = trimethylarsine + 3 [thioredoxin]-disulfide + 3 glutathione + 3 S-adenosyl-L-homocysteine + 3 H(+)</text>
        <dbReference type="Rhea" id="RHEA:69432"/>
        <dbReference type="Rhea" id="RHEA-COMP:10698"/>
        <dbReference type="Rhea" id="RHEA-COMP:10700"/>
        <dbReference type="ChEBI" id="CHEBI:15378"/>
        <dbReference type="ChEBI" id="CHEBI:27130"/>
        <dbReference type="ChEBI" id="CHEBI:29950"/>
        <dbReference type="ChEBI" id="CHEBI:50058"/>
        <dbReference type="ChEBI" id="CHEBI:57856"/>
        <dbReference type="ChEBI" id="CHEBI:57925"/>
        <dbReference type="ChEBI" id="CHEBI:59789"/>
        <dbReference type="ChEBI" id="CHEBI:183640"/>
        <dbReference type="EC" id="2.1.1.137"/>
    </reaction>
</comment>
<evidence type="ECO:0000256" key="6">
    <source>
        <dbReference type="ARBA" id="ARBA00047941"/>
    </source>
</evidence>
<keyword evidence="2" id="KW-0949">S-adenosyl-L-methionine</keyword>
<organism evidence="10 11">
    <name type="scientific">Candidatus Thiodiazotropha taylori</name>
    <dbReference type="NCBI Taxonomy" id="2792791"/>
    <lineage>
        <taxon>Bacteria</taxon>
        <taxon>Pseudomonadati</taxon>
        <taxon>Pseudomonadota</taxon>
        <taxon>Gammaproteobacteria</taxon>
        <taxon>Chromatiales</taxon>
        <taxon>Sedimenticolaceae</taxon>
        <taxon>Candidatus Thiodiazotropha</taxon>
    </lineage>
</organism>
<dbReference type="SUPFAM" id="SSF53335">
    <property type="entry name" value="S-adenosyl-L-methionine-dependent methyltransferases"/>
    <property type="match status" value="1"/>
</dbReference>
<dbReference type="PANTHER" id="PTHR43675">
    <property type="entry name" value="ARSENITE METHYLTRANSFERASE"/>
    <property type="match status" value="1"/>
</dbReference>
<comment type="catalytic activity">
    <reaction evidence="6">
        <text>arsenic triglutathione + [thioredoxin]-dithiol + S-adenosyl-L-methionine + 2 H2O = methylarsonous acid + [thioredoxin]-disulfide + 3 glutathione + S-adenosyl-L-homocysteine + H(+)</text>
        <dbReference type="Rhea" id="RHEA:69460"/>
        <dbReference type="Rhea" id="RHEA-COMP:10698"/>
        <dbReference type="Rhea" id="RHEA-COMP:10700"/>
        <dbReference type="ChEBI" id="CHEBI:15377"/>
        <dbReference type="ChEBI" id="CHEBI:15378"/>
        <dbReference type="ChEBI" id="CHEBI:17826"/>
        <dbReference type="ChEBI" id="CHEBI:29950"/>
        <dbReference type="ChEBI" id="CHEBI:50058"/>
        <dbReference type="ChEBI" id="CHEBI:57856"/>
        <dbReference type="ChEBI" id="CHEBI:57925"/>
        <dbReference type="ChEBI" id="CHEBI:59789"/>
        <dbReference type="ChEBI" id="CHEBI:183640"/>
        <dbReference type="EC" id="2.1.1.137"/>
    </reaction>
</comment>
<accession>A0A944QSH4</accession>
<dbReference type="EC" id="2.1.1.137" evidence="4"/>
<evidence type="ECO:0000256" key="1">
    <source>
        <dbReference type="ARBA" id="ARBA00022679"/>
    </source>
</evidence>
<dbReference type="Proteomes" id="UP000770889">
    <property type="component" value="Unassembled WGS sequence"/>
</dbReference>
<dbReference type="InterPro" id="IPR029063">
    <property type="entry name" value="SAM-dependent_MTases_sf"/>
</dbReference>
<evidence type="ECO:0000256" key="5">
    <source>
        <dbReference type="ARBA" id="ARBA00034545"/>
    </source>
</evidence>
<keyword evidence="10" id="KW-0489">Methyltransferase</keyword>
<feature type="domain" description="Methyltransferase" evidence="9">
    <location>
        <begin position="97"/>
        <end position="241"/>
    </location>
</feature>
<dbReference type="AlphaFoldDB" id="A0A944QSH4"/>
<keyword evidence="1" id="KW-0808">Transferase</keyword>
<evidence type="ECO:0000313" key="11">
    <source>
        <dbReference type="Proteomes" id="UP000770889"/>
    </source>
</evidence>